<evidence type="ECO:0000256" key="4">
    <source>
        <dbReference type="ARBA" id="ARBA00022989"/>
    </source>
</evidence>
<comment type="similarity">
    <text evidence="2">Belongs to the YIP1 family.</text>
</comment>
<feature type="transmembrane region" description="Helical" evidence="6">
    <location>
        <begin position="176"/>
        <end position="196"/>
    </location>
</feature>
<evidence type="ECO:0000256" key="6">
    <source>
        <dbReference type="SAM" id="Phobius"/>
    </source>
</evidence>
<keyword evidence="4 6" id="KW-1133">Transmembrane helix</keyword>
<dbReference type="GO" id="GO:0016020">
    <property type="term" value="C:membrane"/>
    <property type="evidence" value="ECO:0007669"/>
    <property type="project" value="UniProtKB-SubCell"/>
</dbReference>
<feature type="transmembrane region" description="Helical" evidence="6">
    <location>
        <begin position="208"/>
        <end position="225"/>
    </location>
</feature>
<evidence type="ECO:0000256" key="5">
    <source>
        <dbReference type="ARBA" id="ARBA00023136"/>
    </source>
</evidence>
<evidence type="ECO:0000313" key="7">
    <source>
        <dbReference type="EMBL" id="CAD8764879.1"/>
    </source>
</evidence>
<gene>
    <name evidence="7" type="ORF">PPAR00522_LOCUS1264</name>
</gene>
<feature type="transmembrane region" description="Helical" evidence="6">
    <location>
        <begin position="146"/>
        <end position="170"/>
    </location>
</feature>
<evidence type="ECO:0008006" key="8">
    <source>
        <dbReference type="Google" id="ProtNLM"/>
    </source>
</evidence>
<comment type="subcellular location">
    <subcellularLocation>
        <location evidence="1">Membrane</location>
        <topology evidence="1">Multi-pass membrane protein</topology>
    </subcellularLocation>
</comment>
<protein>
    <recommendedName>
        <fullName evidence="8">Protein YIP</fullName>
    </recommendedName>
</protein>
<feature type="transmembrane region" description="Helical" evidence="6">
    <location>
        <begin position="89"/>
        <end position="108"/>
    </location>
</feature>
<name>A0A7S0UKJ5_9CHLO</name>
<dbReference type="GO" id="GO:0005802">
    <property type="term" value="C:trans-Golgi network"/>
    <property type="evidence" value="ECO:0007669"/>
    <property type="project" value="TreeGrafter"/>
</dbReference>
<sequence length="226" mass="24642">MAEFGRQGSAPSYQQGVEWCSNNGQYAQYNNNAPPYPGFQSNNMFQNNSNSFDDEPPLLEELGIDVSAIIKKVKAVLLLKLDSSTLEDLDLGGALIFVLVLGGLHLLMGKLHVGIILGWSVIQSMVLWVLFNQIVGSSESPYRLDLYGCCCIVGYGVLPLLVHSFIALFIPKGFVSSILAGLCAIWAAITASRVFIRRCPSLEKIRPLVISPCLLLYASIALLAVY</sequence>
<dbReference type="GO" id="GO:0006888">
    <property type="term" value="P:endoplasmic reticulum to Golgi vesicle-mediated transport"/>
    <property type="evidence" value="ECO:0007669"/>
    <property type="project" value="InterPro"/>
</dbReference>
<proteinExistence type="inferred from homology"/>
<dbReference type="InterPro" id="IPR045231">
    <property type="entry name" value="Yip1/4-like"/>
</dbReference>
<organism evidence="7">
    <name type="scientific">Polytomella parva</name>
    <dbReference type="NCBI Taxonomy" id="51329"/>
    <lineage>
        <taxon>Eukaryota</taxon>
        <taxon>Viridiplantae</taxon>
        <taxon>Chlorophyta</taxon>
        <taxon>core chlorophytes</taxon>
        <taxon>Chlorophyceae</taxon>
        <taxon>CS clade</taxon>
        <taxon>Chlamydomonadales</taxon>
        <taxon>Chlamydomonadaceae</taxon>
        <taxon>Polytomella</taxon>
    </lineage>
</organism>
<accession>A0A7S0UKJ5</accession>
<keyword evidence="5 6" id="KW-0472">Membrane</keyword>
<reference evidence="7" key="1">
    <citation type="submission" date="2021-01" db="EMBL/GenBank/DDBJ databases">
        <authorList>
            <person name="Corre E."/>
            <person name="Pelletier E."/>
            <person name="Niang G."/>
            <person name="Scheremetjew M."/>
            <person name="Finn R."/>
            <person name="Kale V."/>
            <person name="Holt S."/>
            <person name="Cochrane G."/>
            <person name="Meng A."/>
            <person name="Brown T."/>
            <person name="Cohen L."/>
        </authorList>
    </citation>
    <scope>NUCLEOTIDE SEQUENCE</scope>
    <source>
        <strain evidence="7">SAG 63-3</strain>
    </source>
</reference>
<evidence type="ECO:0000256" key="1">
    <source>
        <dbReference type="ARBA" id="ARBA00004141"/>
    </source>
</evidence>
<evidence type="ECO:0000256" key="3">
    <source>
        <dbReference type="ARBA" id="ARBA00022692"/>
    </source>
</evidence>
<dbReference type="AlphaFoldDB" id="A0A7S0UKJ5"/>
<dbReference type="PANTHER" id="PTHR21236">
    <property type="entry name" value="GOLGI MEMBRANE PROTEIN YIP1"/>
    <property type="match status" value="1"/>
</dbReference>
<evidence type="ECO:0000256" key="2">
    <source>
        <dbReference type="ARBA" id="ARBA00010596"/>
    </source>
</evidence>
<feature type="transmembrane region" description="Helical" evidence="6">
    <location>
        <begin position="114"/>
        <end position="134"/>
    </location>
</feature>
<dbReference type="EMBL" id="HBFM01002223">
    <property type="protein sequence ID" value="CAD8764879.1"/>
    <property type="molecule type" value="Transcribed_RNA"/>
</dbReference>
<dbReference type="GO" id="GO:0048280">
    <property type="term" value="P:vesicle fusion with Golgi apparatus"/>
    <property type="evidence" value="ECO:0007669"/>
    <property type="project" value="TreeGrafter"/>
</dbReference>
<dbReference type="PANTHER" id="PTHR21236:SF2">
    <property type="entry name" value="PROTEIN YIPF"/>
    <property type="match status" value="1"/>
</dbReference>
<keyword evidence="3 6" id="KW-0812">Transmembrane</keyword>